<dbReference type="AlphaFoldDB" id="A0AAD7UJW6"/>
<dbReference type="Gene3D" id="3.30.710.10">
    <property type="entry name" value="Potassium Channel Kv1.1, Chain A"/>
    <property type="match status" value="2"/>
</dbReference>
<dbReference type="PROSITE" id="PS51420">
    <property type="entry name" value="RHO"/>
    <property type="match status" value="1"/>
</dbReference>
<dbReference type="PANTHER" id="PTHR24072">
    <property type="entry name" value="RHO FAMILY GTPASE"/>
    <property type="match status" value="1"/>
</dbReference>
<gene>
    <name evidence="11" type="ORF">CTAYLR_008433</name>
</gene>
<name>A0AAD7UJW6_9STRA</name>
<keyword evidence="6" id="KW-0342">GTP-binding</keyword>
<comment type="similarity">
    <text evidence="2">Belongs to the small GTPase superfamily. Rho family.</text>
</comment>
<sequence>MMQSVKVVVVGDGSVGKSCLLITYTTNAFPGEYIPTVFDNYGASVMVDGKPIMLGLWDTAGQEDYDRLRPLSYSQTDVFLTCFSSRVSLENARRKWREELDRHSPETPVLLVRCKNDLERELDEEASRVAREWPQCRGYYSTSALLGRGVREAMEEAVRVALSDGTRGMTKKKARSRWWLGRRERSPPPVMPEAGKAPELAVADDTFGEDLARLLRDGTARDVTIRVGGDELEAHKAVLCCASPVFRKLILDEPMRDYDKMLGAHQDNYGSTEALPARFEEEEEEDGAVVVVTDGTTAATVKALLVHWYTGKCEVDDVEAATRWGCAELVAAMANKRDGLEELNPSIETWLHERFGRAAADLLQKLTPDVTLAVEGCEREAHACLLAARSPVLRAALYSGAGGAQTRREARLTFDEVSPAALEAVISFACTRTANIDDDNALDVIAAADRFDLPRLSSLAEIYLCKRLDAAVSESIAKADVDFVELLCFARRHRASTLGGFLVHFIATNYLLFQDKRLRQRLPSEEDRAYVEEHQWPPKSYLDAVAAWEAKHKNKFSWRRFSSSSYRNNNNNNNTEIDPARG</sequence>
<evidence type="ECO:0000256" key="6">
    <source>
        <dbReference type="ARBA" id="ARBA00023134"/>
    </source>
</evidence>
<evidence type="ECO:0000256" key="2">
    <source>
        <dbReference type="ARBA" id="ARBA00010142"/>
    </source>
</evidence>
<dbReference type="PROSITE" id="PS50097">
    <property type="entry name" value="BTB"/>
    <property type="match status" value="2"/>
</dbReference>
<accession>A0AAD7UJW6</accession>
<dbReference type="InterPro" id="IPR005225">
    <property type="entry name" value="Small_GTP-bd"/>
</dbReference>
<dbReference type="EMBL" id="JAQMWT010000134">
    <property type="protein sequence ID" value="KAJ8609707.1"/>
    <property type="molecule type" value="Genomic_DNA"/>
</dbReference>
<organism evidence="11 12">
    <name type="scientific">Chrysophaeum taylorii</name>
    <dbReference type="NCBI Taxonomy" id="2483200"/>
    <lineage>
        <taxon>Eukaryota</taxon>
        <taxon>Sar</taxon>
        <taxon>Stramenopiles</taxon>
        <taxon>Ochrophyta</taxon>
        <taxon>Pelagophyceae</taxon>
        <taxon>Pelagomonadales</taxon>
        <taxon>Pelagomonadaceae</taxon>
        <taxon>Chrysophaeum</taxon>
    </lineage>
</organism>
<dbReference type="PROSITE" id="PS51419">
    <property type="entry name" value="RAB"/>
    <property type="match status" value="1"/>
</dbReference>
<feature type="domain" description="BTB" evidence="10">
    <location>
        <begin position="368"/>
        <end position="438"/>
    </location>
</feature>
<evidence type="ECO:0000256" key="9">
    <source>
        <dbReference type="ARBA" id="ARBA00023289"/>
    </source>
</evidence>
<dbReference type="CDD" id="cd14733">
    <property type="entry name" value="BACK"/>
    <property type="match status" value="1"/>
</dbReference>
<keyword evidence="5" id="KW-0547">Nucleotide-binding</keyword>
<dbReference type="SMART" id="SM00173">
    <property type="entry name" value="RAS"/>
    <property type="match status" value="1"/>
</dbReference>
<evidence type="ECO:0000256" key="4">
    <source>
        <dbReference type="ARBA" id="ARBA00022481"/>
    </source>
</evidence>
<evidence type="ECO:0000256" key="1">
    <source>
        <dbReference type="ARBA" id="ARBA00004342"/>
    </source>
</evidence>
<dbReference type="Pfam" id="PF00651">
    <property type="entry name" value="BTB"/>
    <property type="match status" value="2"/>
</dbReference>
<keyword evidence="9" id="KW-0636">Prenylation</keyword>
<dbReference type="PRINTS" id="PR00449">
    <property type="entry name" value="RASTRNSFRMNG"/>
</dbReference>
<keyword evidence="3" id="KW-1003">Cell membrane</keyword>
<dbReference type="Gene3D" id="3.40.50.300">
    <property type="entry name" value="P-loop containing nucleotide triphosphate hydrolases"/>
    <property type="match status" value="1"/>
</dbReference>
<evidence type="ECO:0000256" key="5">
    <source>
        <dbReference type="ARBA" id="ARBA00022741"/>
    </source>
</evidence>
<feature type="domain" description="BTB" evidence="10">
    <location>
        <begin position="221"/>
        <end position="317"/>
    </location>
</feature>
<evidence type="ECO:0000256" key="3">
    <source>
        <dbReference type="ARBA" id="ARBA00022475"/>
    </source>
</evidence>
<dbReference type="InterPro" id="IPR003578">
    <property type="entry name" value="Small_GTPase_Rho"/>
</dbReference>
<keyword evidence="8" id="KW-0449">Lipoprotein</keyword>
<evidence type="ECO:0000256" key="7">
    <source>
        <dbReference type="ARBA" id="ARBA00023136"/>
    </source>
</evidence>
<dbReference type="SUPFAM" id="SSF52540">
    <property type="entry name" value="P-loop containing nucleoside triphosphate hydrolases"/>
    <property type="match status" value="1"/>
</dbReference>
<dbReference type="GO" id="GO:0003924">
    <property type="term" value="F:GTPase activity"/>
    <property type="evidence" value="ECO:0007669"/>
    <property type="project" value="InterPro"/>
</dbReference>
<dbReference type="NCBIfam" id="TIGR00231">
    <property type="entry name" value="small_GTP"/>
    <property type="match status" value="1"/>
</dbReference>
<comment type="caution">
    <text evidence="11">The sequence shown here is derived from an EMBL/GenBank/DDBJ whole genome shotgun (WGS) entry which is preliminary data.</text>
</comment>
<dbReference type="SMART" id="SM00175">
    <property type="entry name" value="RAB"/>
    <property type="match status" value="1"/>
</dbReference>
<keyword evidence="4" id="KW-0488">Methylation</keyword>
<reference evidence="11" key="1">
    <citation type="submission" date="2023-01" db="EMBL/GenBank/DDBJ databases">
        <title>Metagenome sequencing of chrysophaentin producing Chrysophaeum taylorii.</title>
        <authorList>
            <person name="Davison J."/>
            <person name="Bewley C."/>
        </authorList>
    </citation>
    <scope>NUCLEOTIDE SEQUENCE</scope>
    <source>
        <strain evidence="11">NIES-1699</strain>
    </source>
</reference>
<keyword evidence="12" id="KW-1185">Reference proteome</keyword>
<dbReference type="CDD" id="cd00157">
    <property type="entry name" value="Rho"/>
    <property type="match status" value="1"/>
</dbReference>
<dbReference type="InterPro" id="IPR027417">
    <property type="entry name" value="P-loop_NTPase"/>
</dbReference>
<dbReference type="CDD" id="cd18186">
    <property type="entry name" value="BTB_POZ_ZBTB_KLHL-like"/>
    <property type="match status" value="2"/>
</dbReference>
<evidence type="ECO:0000313" key="11">
    <source>
        <dbReference type="EMBL" id="KAJ8609707.1"/>
    </source>
</evidence>
<dbReference type="InterPro" id="IPR000210">
    <property type="entry name" value="BTB/POZ_dom"/>
</dbReference>
<comment type="subcellular location">
    <subcellularLocation>
        <location evidence="1">Cell membrane</location>
        <topology evidence="1">Lipid-anchor</topology>
        <orientation evidence="1">Cytoplasmic side</orientation>
    </subcellularLocation>
</comment>
<keyword evidence="7" id="KW-0472">Membrane</keyword>
<dbReference type="InterPro" id="IPR011333">
    <property type="entry name" value="SKP1/BTB/POZ_sf"/>
</dbReference>
<evidence type="ECO:0000313" key="12">
    <source>
        <dbReference type="Proteomes" id="UP001230188"/>
    </source>
</evidence>
<protein>
    <recommendedName>
        <fullName evidence="10">BTB domain-containing protein</fullName>
    </recommendedName>
</protein>
<dbReference type="PROSITE" id="PS51421">
    <property type="entry name" value="RAS"/>
    <property type="match status" value="1"/>
</dbReference>
<dbReference type="GO" id="GO:0005525">
    <property type="term" value="F:GTP binding"/>
    <property type="evidence" value="ECO:0007669"/>
    <property type="project" value="UniProtKB-KW"/>
</dbReference>
<dbReference type="Proteomes" id="UP001230188">
    <property type="component" value="Unassembled WGS sequence"/>
</dbReference>
<dbReference type="SUPFAM" id="SSF54695">
    <property type="entry name" value="POZ domain"/>
    <property type="match status" value="2"/>
</dbReference>
<dbReference type="GO" id="GO:0007264">
    <property type="term" value="P:small GTPase-mediated signal transduction"/>
    <property type="evidence" value="ECO:0007669"/>
    <property type="project" value="InterPro"/>
</dbReference>
<dbReference type="Pfam" id="PF00071">
    <property type="entry name" value="Ras"/>
    <property type="match status" value="1"/>
</dbReference>
<dbReference type="FunFam" id="3.40.50.300:FF:000983">
    <property type="entry name" value="Rho family GTPase"/>
    <property type="match status" value="1"/>
</dbReference>
<dbReference type="InterPro" id="IPR001806">
    <property type="entry name" value="Small_GTPase"/>
</dbReference>
<evidence type="ECO:0000259" key="10">
    <source>
        <dbReference type="PROSITE" id="PS50097"/>
    </source>
</evidence>
<dbReference type="SMART" id="SM00174">
    <property type="entry name" value="RHO"/>
    <property type="match status" value="1"/>
</dbReference>
<dbReference type="SMART" id="SM00225">
    <property type="entry name" value="BTB"/>
    <property type="match status" value="2"/>
</dbReference>
<evidence type="ECO:0000256" key="8">
    <source>
        <dbReference type="ARBA" id="ARBA00023288"/>
    </source>
</evidence>
<dbReference type="GO" id="GO:0005886">
    <property type="term" value="C:plasma membrane"/>
    <property type="evidence" value="ECO:0007669"/>
    <property type="project" value="UniProtKB-SubCell"/>
</dbReference>
<proteinExistence type="inferred from homology"/>